<accession>A0A1G4I5V7</accession>
<dbReference type="EMBL" id="CZPT02000718">
    <property type="protein sequence ID" value="SCU67289.1"/>
    <property type="molecule type" value="Genomic_DNA"/>
</dbReference>
<feature type="region of interest" description="Disordered" evidence="1">
    <location>
        <begin position="1"/>
        <end position="111"/>
    </location>
</feature>
<feature type="compositionally biased region" description="Polar residues" evidence="1">
    <location>
        <begin position="83"/>
        <end position="101"/>
    </location>
</feature>
<protein>
    <submittedName>
        <fullName evidence="2">Uncharacterized protein</fullName>
    </submittedName>
</protein>
<dbReference type="RefSeq" id="XP_067078623.1">
    <property type="nucleotide sequence ID" value="XM_067222522.1"/>
</dbReference>
<reference evidence="2" key="1">
    <citation type="submission" date="2016-09" db="EMBL/GenBank/DDBJ databases">
        <authorList>
            <person name="Hebert L."/>
            <person name="Moumen B."/>
        </authorList>
    </citation>
    <scope>NUCLEOTIDE SEQUENCE [LARGE SCALE GENOMIC DNA]</scope>
    <source>
        <strain evidence="2">OVI</strain>
    </source>
</reference>
<evidence type="ECO:0000313" key="3">
    <source>
        <dbReference type="Proteomes" id="UP000195570"/>
    </source>
</evidence>
<sequence>MRENGRSRRHKQRRKQPFAANPSRLSQQRCPAKIWRPLSPKLQRAATTATTNEELQSHWTWSVSVLKPQATNASEPPAPRQPWATQTSKPGSWQSLQTNAGPLQPMPAQKA</sequence>
<name>A0A1G4I5V7_TRYEQ</name>
<comment type="caution">
    <text evidence="2">The sequence shown here is derived from an EMBL/GenBank/DDBJ whole genome shotgun (WGS) entry which is preliminary data.</text>
</comment>
<proteinExistence type="predicted"/>
<evidence type="ECO:0000256" key="1">
    <source>
        <dbReference type="SAM" id="MobiDB-lite"/>
    </source>
</evidence>
<dbReference type="VEuPathDB" id="TriTrypDB:TEOVI_000476800"/>
<dbReference type="GeneID" id="92378708"/>
<gene>
    <name evidence="2" type="ORF">TEOVI_000476800</name>
</gene>
<dbReference type="AlphaFoldDB" id="A0A1G4I5V7"/>
<dbReference type="Proteomes" id="UP000195570">
    <property type="component" value="Unassembled WGS sequence"/>
</dbReference>
<feature type="compositionally biased region" description="Polar residues" evidence="1">
    <location>
        <begin position="45"/>
        <end position="74"/>
    </location>
</feature>
<keyword evidence="3" id="KW-1185">Reference proteome</keyword>
<feature type="compositionally biased region" description="Basic residues" evidence="1">
    <location>
        <begin position="7"/>
        <end position="16"/>
    </location>
</feature>
<organism evidence="2 3">
    <name type="scientific">Trypanosoma equiperdum</name>
    <dbReference type="NCBI Taxonomy" id="5694"/>
    <lineage>
        <taxon>Eukaryota</taxon>
        <taxon>Discoba</taxon>
        <taxon>Euglenozoa</taxon>
        <taxon>Kinetoplastea</taxon>
        <taxon>Metakinetoplastina</taxon>
        <taxon>Trypanosomatida</taxon>
        <taxon>Trypanosomatidae</taxon>
        <taxon>Trypanosoma</taxon>
    </lineage>
</organism>
<evidence type="ECO:0000313" key="2">
    <source>
        <dbReference type="EMBL" id="SCU67289.1"/>
    </source>
</evidence>